<organism evidence="3 4">
    <name type="scientific">Candidatus Synechococcus calcipolaris G9</name>
    <dbReference type="NCBI Taxonomy" id="1497997"/>
    <lineage>
        <taxon>Bacteria</taxon>
        <taxon>Bacillati</taxon>
        <taxon>Cyanobacteriota</taxon>
        <taxon>Cyanophyceae</taxon>
        <taxon>Synechococcales</taxon>
        <taxon>Synechococcaceae</taxon>
        <taxon>Synechococcus</taxon>
    </lineage>
</organism>
<dbReference type="EMBL" id="JAKKUT010000008">
    <property type="protein sequence ID" value="MDG2992279.1"/>
    <property type="molecule type" value="Genomic_DNA"/>
</dbReference>
<gene>
    <name evidence="3" type="ORF">L3556_15275</name>
</gene>
<keyword evidence="2" id="KW-0472">Membrane</keyword>
<keyword evidence="2" id="KW-0812">Transmembrane</keyword>
<evidence type="ECO:0000313" key="4">
    <source>
        <dbReference type="Proteomes" id="UP001154265"/>
    </source>
</evidence>
<reference evidence="3" key="1">
    <citation type="journal article" date="2022" name="Genome Biol. Evol.">
        <title>A New Gene Family Diagnostic for Intracellular Biomineralization of Amorphous Ca Carbonates by Cyanobacteria.</title>
        <authorList>
            <person name="Benzerara K."/>
            <person name="Duprat E."/>
            <person name="Bitard-Feildel T."/>
            <person name="Caumes G."/>
            <person name="Cassier-Chauvat C."/>
            <person name="Chauvat F."/>
            <person name="Dezi M."/>
            <person name="Diop S.I."/>
            <person name="Gaschignard G."/>
            <person name="Gorgen S."/>
            <person name="Gugger M."/>
            <person name="Lopez-Garcia P."/>
            <person name="Millet M."/>
            <person name="Skouri-Panet F."/>
            <person name="Moreira D."/>
            <person name="Callebaut I."/>
        </authorList>
    </citation>
    <scope>NUCLEOTIDE SEQUENCE</scope>
    <source>
        <strain evidence="3">G9</strain>
    </source>
</reference>
<name>A0ABT6F383_9SYNE</name>
<keyword evidence="4" id="KW-1185">Reference proteome</keyword>
<feature type="region of interest" description="Disordered" evidence="1">
    <location>
        <begin position="77"/>
        <end position="96"/>
    </location>
</feature>
<accession>A0ABT6F383</accession>
<keyword evidence="2" id="KW-1133">Transmembrane helix</keyword>
<sequence>MIGPRFFRSAYRKEPISAFLLVAGSVDTVMGGIGGYGGLAALGLLMVGGAFALRWWQWQRWQKSVAPERLAEYALPPQSSRPLPMLSMAKKQHPPH</sequence>
<dbReference type="RefSeq" id="WP_277868197.1">
    <property type="nucleotide sequence ID" value="NZ_JAKKUT010000008.1"/>
</dbReference>
<evidence type="ECO:0000256" key="1">
    <source>
        <dbReference type="SAM" id="MobiDB-lite"/>
    </source>
</evidence>
<dbReference type="Proteomes" id="UP001154265">
    <property type="component" value="Unassembled WGS sequence"/>
</dbReference>
<reference evidence="3" key="2">
    <citation type="submission" date="2022-01" db="EMBL/GenBank/DDBJ databases">
        <authorList>
            <person name="Zivanovic Y."/>
            <person name="Moreira D."/>
            <person name="Lopez-Garcia P."/>
        </authorList>
    </citation>
    <scope>NUCLEOTIDE SEQUENCE</scope>
    <source>
        <strain evidence="3">G9</strain>
    </source>
</reference>
<evidence type="ECO:0000256" key="2">
    <source>
        <dbReference type="SAM" id="Phobius"/>
    </source>
</evidence>
<evidence type="ECO:0000313" key="3">
    <source>
        <dbReference type="EMBL" id="MDG2992279.1"/>
    </source>
</evidence>
<comment type="caution">
    <text evidence="3">The sequence shown here is derived from an EMBL/GenBank/DDBJ whole genome shotgun (WGS) entry which is preliminary data.</text>
</comment>
<proteinExistence type="predicted"/>
<protein>
    <submittedName>
        <fullName evidence="3">Uncharacterized protein</fullName>
    </submittedName>
</protein>
<feature type="transmembrane region" description="Helical" evidence="2">
    <location>
        <begin position="38"/>
        <end position="56"/>
    </location>
</feature>